<protein>
    <recommendedName>
        <fullName evidence="3">Tetratricopeptide repeat protein</fullName>
    </recommendedName>
</protein>
<evidence type="ECO:0008006" key="3">
    <source>
        <dbReference type="Google" id="ProtNLM"/>
    </source>
</evidence>
<dbReference type="AlphaFoldDB" id="A0A2G6E9Z6"/>
<dbReference type="SUPFAM" id="SSF48452">
    <property type="entry name" value="TPR-like"/>
    <property type="match status" value="1"/>
</dbReference>
<accession>A0A2G6E9Z6</accession>
<comment type="caution">
    <text evidence="1">The sequence shown here is derived from an EMBL/GenBank/DDBJ whole genome shotgun (WGS) entry which is preliminary data.</text>
</comment>
<evidence type="ECO:0000313" key="1">
    <source>
        <dbReference type="EMBL" id="PID58900.1"/>
    </source>
</evidence>
<reference evidence="1 2" key="1">
    <citation type="submission" date="2017-10" db="EMBL/GenBank/DDBJ databases">
        <title>Novel microbial diversity and functional potential in the marine mammal oral microbiome.</title>
        <authorList>
            <person name="Dudek N.K."/>
            <person name="Sun C.L."/>
            <person name="Burstein D."/>
            <person name="Kantor R.S."/>
            <person name="Aliaga Goltsman D.S."/>
            <person name="Bik E.M."/>
            <person name="Thomas B.C."/>
            <person name="Banfield J.F."/>
            <person name="Relman D.A."/>
        </authorList>
    </citation>
    <scope>NUCLEOTIDE SEQUENCE [LARGE SCALE GENOMIC DNA]</scope>
    <source>
        <strain evidence="1">DOLZORAL124_49_17</strain>
    </source>
</reference>
<dbReference type="Proteomes" id="UP000229740">
    <property type="component" value="Unassembled WGS sequence"/>
</dbReference>
<name>A0A2G6E9Z6_9BACT</name>
<sequence>MKKRDFIISPTRYALILGLFGILLLSYIARAVPPVIALLYHQQFSRISTSHAQRALHTLRRAVRFDPHNPQYHQTLATALHQLSAEQSSLEESQRMMQHAAASIRQAIMLNPGDPWNYYELGRLEDEQHNCFTLPPEACPAQQYFLYALQKYPGSLFLRGVVASWLYPHDPAHALELIQSFLRRSPESTSPIFDLIWERYPDYETLKRFLPDTPKAIHEFSKFLYQHHLDYASDLEMQRAASPASCDAADVLQRSPDRRVLVLGHDDGSADWRSYLASEDTRIKKTLCLPDDVASYDEAVLQILMNRGVPGDCITDIYVNKELIQPLTHSIPHEPAWNEIPIDISLLHGKRAIHVYVRVRNASASGNYLQIMGDHDTPTARSVFNLDATRDLSLDNGIQQGEYMIRLVLKKH</sequence>
<gene>
    <name evidence="1" type="ORF">CSB45_02555</name>
</gene>
<organism evidence="1 2">
    <name type="scientific">candidate division KSB3 bacterium</name>
    <dbReference type="NCBI Taxonomy" id="2044937"/>
    <lineage>
        <taxon>Bacteria</taxon>
        <taxon>candidate division KSB3</taxon>
    </lineage>
</organism>
<evidence type="ECO:0000313" key="2">
    <source>
        <dbReference type="Proteomes" id="UP000229740"/>
    </source>
</evidence>
<dbReference type="InterPro" id="IPR011990">
    <property type="entry name" value="TPR-like_helical_dom_sf"/>
</dbReference>
<dbReference type="Gene3D" id="1.25.40.10">
    <property type="entry name" value="Tetratricopeptide repeat domain"/>
    <property type="match status" value="1"/>
</dbReference>
<proteinExistence type="predicted"/>
<dbReference type="EMBL" id="PDPS01000021">
    <property type="protein sequence ID" value="PID58900.1"/>
    <property type="molecule type" value="Genomic_DNA"/>
</dbReference>